<evidence type="ECO:0000313" key="2">
    <source>
        <dbReference type="EMBL" id="KAE9594531.1"/>
    </source>
</evidence>
<comment type="caution">
    <text evidence="2">The sequence shown here is derived from an EMBL/GenBank/DDBJ whole genome shotgun (WGS) entry which is preliminary data.</text>
</comment>
<dbReference type="AlphaFoldDB" id="A0A6A4NZE2"/>
<reference evidence="3" key="1">
    <citation type="journal article" date="2020" name="Nat. Commun.">
        <title>Genome sequence of the cluster root forming white lupin.</title>
        <authorList>
            <person name="Hufnagel B."/>
            <person name="Marques A."/>
            <person name="Soriano A."/>
            <person name="Marques L."/>
            <person name="Divol F."/>
            <person name="Doumas P."/>
            <person name="Sallet E."/>
            <person name="Mancinotti D."/>
            <person name="Carrere S."/>
            <person name="Marande W."/>
            <person name="Arribat S."/>
            <person name="Keller J."/>
            <person name="Huneau C."/>
            <person name="Blein T."/>
            <person name="Aime D."/>
            <person name="Laguerre M."/>
            <person name="Taylor J."/>
            <person name="Schubert V."/>
            <person name="Nelson M."/>
            <person name="Geu-Flores F."/>
            <person name="Crespi M."/>
            <person name="Gallardo-Guerrero K."/>
            <person name="Delaux P.-M."/>
            <person name="Salse J."/>
            <person name="Berges H."/>
            <person name="Guyot R."/>
            <person name="Gouzy J."/>
            <person name="Peret B."/>
        </authorList>
    </citation>
    <scope>NUCLEOTIDE SEQUENCE [LARGE SCALE GENOMIC DNA]</scope>
    <source>
        <strain evidence="3">cv. Amiga</strain>
    </source>
</reference>
<proteinExistence type="predicted"/>
<protein>
    <recommendedName>
        <fullName evidence="4">Transmembrane protein</fullName>
    </recommendedName>
</protein>
<gene>
    <name evidence="2" type="ORF">Lalb_Chr18g0054781</name>
</gene>
<feature type="signal peptide" evidence="1">
    <location>
        <begin position="1"/>
        <end position="28"/>
    </location>
</feature>
<feature type="chain" id="PRO_5025678976" description="Transmembrane protein" evidence="1">
    <location>
        <begin position="29"/>
        <end position="99"/>
    </location>
</feature>
<evidence type="ECO:0008006" key="4">
    <source>
        <dbReference type="Google" id="ProtNLM"/>
    </source>
</evidence>
<dbReference type="OrthoDB" id="1938841at2759"/>
<evidence type="ECO:0000256" key="1">
    <source>
        <dbReference type="SAM" id="SignalP"/>
    </source>
</evidence>
<dbReference type="Proteomes" id="UP000447434">
    <property type="component" value="Chromosome 18"/>
</dbReference>
<dbReference type="EMBL" id="WOCE01000018">
    <property type="protein sequence ID" value="KAE9594531.1"/>
    <property type="molecule type" value="Genomic_DNA"/>
</dbReference>
<keyword evidence="1" id="KW-0732">Signal</keyword>
<keyword evidence="3" id="KW-1185">Reference proteome</keyword>
<name>A0A6A4NZE2_LUPAL</name>
<organism evidence="2 3">
    <name type="scientific">Lupinus albus</name>
    <name type="common">White lupine</name>
    <name type="synonym">Lupinus termis</name>
    <dbReference type="NCBI Taxonomy" id="3870"/>
    <lineage>
        <taxon>Eukaryota</taxon>
        <taxon>Viridiplantae</taxon>
        <taxon>Streptophyta</taxon>
        <taxon>Embryophyta</taxon>
        <taxon>Tracheophyta</taxon>
        <taxon>Spermatophyta</taxon>
        <taxon>Magnoliopsida</taxon>
        <taxon>eudicotyledons</taxon>
        <taxon>Gunneridae</taxon>
        <taxon>Pentapetalae</taxon>
        <taxon>rosids</taxon>
        <taxon>fabids</taxon>
        <taxon>Fabales</taxon>
        <taxon>Fabaceae</taxon>
        <taxon>Papilionoideae</taxon>
        <taxon>50 kb inversion clade</taxon>
        <taxon>genistoids sensu lato</taxon>
        <taxon>core genistoids</taxon>
        <taxon>Genisteae</taxon>
        <taxon>Lupinus</taxon>
    </lineage>
</organism>
<evidence type="ECO:0000313" key="3">
    <source>
        <dbReference type="Proteomes" id="UP000447434"/>
    </source>
</evidence>
<accession>A0A6A4NZE2</accession>
<sequence length="99" mass="10811">MAILGAKLPFLSFFTIILILLGVRVSETRSNFHSMSMVKEKNVKGTSTMLIPETFSEPAGSGKAALFFVLAKGNLPHSGPSHRGNNAPHFSVHFYHRSP</sequence>